<keyword evidence="3" id="KW-1185">Reference proteome</keyword>
<feature type="region of interest" description="Disordered" evidence="1">
    <location>
        <begin position="18"/>
        <end position="38"/>
    </location>
</feature>
<dbReference type="EMBL" id="LUGG01000013">
    <property type="protein sequence ID" value="OBZ70795.1"/>
    <property type="molecule type" value="Genomic_DNA"/>
</dbReference>
<evidence type="ECO:0000256" key="1">
    <source>
        <dbReference type="SAM" id="MobiDB-lite"/>
    </source>
</evidence>
<feature type="region of interest" description="Disordered" evidence="1">
    <location>
        <begin position="91"/>
        <end position="120"/>
    </location>
</feature>
<feature type="compositionally biased region" description="Basic and acidic residues" evidence="1">
    <location>
        <begin position="91"/>
        <end position="109"/>
    </location>
</feature>
<gene>
    <name evidence="2" type="ORF">A0H81_09240</name>
</gene>
<name>A0A1C7M1L7_GRIFR</name>
<dbReference type="Proteomes" id="UP000092993">
    <property type="component" value="Unassembled WGS sequence"/>
</dbReference>
<evidence type="ECO:0000313" key="2">
    <source>
        <dbReference type="EMBL" id="OBZ70795.1"/>
    </source>
</evidence>
<accession>A0A1C7M1L7</accession>
<comment type="caution">
    <text evidence="2">The sequence shown here is derived from an EMBL/GenBank/DDBJ whole genome shotgun (WGS) entry which is preliminary data.</text>
</comment>
<protein>
    <submittedName>
        <fullName evidence="2">Uncharacterized protein</fullName>
    </submittedName>
</protein>
<reference evidence="2 3" key="1">
    <citation type="submission" date="2016-03" db="EMBL/GenBank/DDBJ databases">
        <title>Whole genome sequencing of Grifola frondosa 9006-11.</title>
        <authorList>
            <person name="Min B."/>
            <person name="Park H."/>
            <person name="Kim J.-G."/>
            <person name="Cho H."/>
            <person name="Oh Y.-L."/>
            <person name="Kong W.-S."/>
            <person name="Choi I.-G."/>
        </authorList>
    </citation>
    <scope>NUCLEOTIDE SEQUENCE [LARGE SCALE GENOMIC DNA]</scope>
    <source>
        <strain evidence="2 3">9006-11</strain>
    </source>
</reference>
<sequence>MWGVIRSIPIAIWTPAPSDAHGRSAAPRRHRRSSEESLSKALRLDEFRRMVICIRFEFLPSFWRCFGGLELLHVRAERTAVLIWEARSNDGKRNRKLEDKREGSGDRNRRRDKGGRNLQR</sequence>
<feature type="compositionally biased region" description="Basic residues" evidence="1">
    <location>
        <begin position="110"/>
        <end position="120"/>
    </location>
</feature>
<organism evidence="2 3">
    <name type="scientific">Grifola frondosa</name>
    <name type="common">Maitake</name>
    <name type="synonym">Polyporus frondosus</name>
    <dbReference type="NCBI Taxonomy" id="5627"/>
    <lineage>
        <taxon>Eukaryota</taxon>
        <taxon>Fungi</taxon>
        <taxon>Dikarya</taxon>
        <taxon>Basidiomycota</taxon>
        <taxon>Agaricomycotina</taxon>
        <taxon>Agaricomycetes</taxon>
        <taxon>Polyporales</taxon>
        <taxon>Grifolaceae</taxon>
        <taxon>Grifola</taxon>
    </lineage>
</organism>
<evidence type="ECO:0000313" key="3">
    <source>
        <dbReference type="Proteomes" id="UP000092993"/>
    </source>
</evidence>
<proteinExistence type="predicted"/>
<dbReference type="AlphaFoldDB" id="A0A1C7M1L7"/>